<evidence type="ECO:0000313" key="7">
    <source>
        <dbReference type="Proteomes" id="UP000016842"/>
    </source>
</evidence>
<name>U4VAH8_9HYPH</name>
<sequence>MGAASNVEVIRLKRQLVELQLKETEIQSDYIVKAREELAKANADVESLSSVIRGRADSLARLTLRSPVRGIVKNIEVSTIGGVVPPNGKLMIIVPLDEQLLIEARISPPRDIAYIHPDQPATVKVTAYDYAIYGSLKGKVVSISPDTIQDEVKPEEFYYRVFIKTETDALFNKTGERFPIVPPGMVATVDIHTGSKTVMDYLIKPFNRAREALRER</sequence>
<dbReference type="Proteomes" id="UP000016842">
    <property type="component" value="Unassembled WGS sequence"/>
</dbReference>
<keyword evidence="3" id="KW-1133">Transmembrane helix</keyword>
<dbReference type="InterPro" id="IPR050739">
    <property type="entry name" value="MFP"/>
</dbReference>
<evidence type="ECO:0000259" key="5">
    <source>
        <dbReference type="Pfam" id="PF26002"/>
    </source>
</evidence>
<evidence type="ECO:0000313" key="6">
    <source>
        <dbReference type="EMBL" id="ERM02990.1"/>
    </source>
</evidence>
<protein>
    <recommendedName>
        <fullName evidence="5">AprE-like beta-barrel domain-containing protein</fullName>
    </recommendedName>
</protein>
<dbReference type="PANTHER" id="PTHR30386">
    <property type="entry name" value="MEMBRANE FUSION SUBUNIT OF EMRAB-TOLC MULTIDRUG EFFLUX PUMP"/>
    <property type="match status" value="1"/>
</dbReference>
<dbReference type="InterPro" id="IPR058982">
    <property type="entry name" value="Beta-barrel_AprE"/>
</dbReference>
<dbReference type="PRINTS" id="PR01490">
    <property type="entry name" value="RTXTOXIND"/>
</dbReference>
<dbReference type="EMBL" id="ASXJ01000046">
    <property type="protein sequence ID" value="ERM02990.1"/>
    <property type="molecule type" value="Genomic_DNA"/>
</dbReference>
<comment type="subcellular location">
    <subcellularLocation>
        <location evidence="1">Membrane</location>
        <topology evidence="1">Single-pass membrane protein</topology>
    </subcellularLocation>
</comment>
<dbReference type="GO" id="GO:0016020">
    <property type="term" value="C:membrane"/>
    <property type="evidence" value="ECO:0007669"/>
    <property type="project" value="UniProtKB-SubCell"/>
</dbReference>
<keyword evidence="2" id="KW-0812">Transmembrane</keyword>
<dbReference type="PANTHER" id="PTHR30386:SF26">
    <property type="entry name" value="TRANSPORT PROTEIN COMB"/>
    <property type="match status" value="1"/>
</dbReference>
<dbReference type="Gene3D" id="2.40.30.170">
    <property type="match status" value="1"/>
</dbReference>
<keyword evidence="4" id="KW-0472">Membrane</keyword>
<reference evidence="6 7" key="1">
    <citation type="journal article" date="2014" name="FEMS Microbiol. Lett.">
        <title>Genome sequencing analysis reveals virulence-related gene content of Ochrobactrum intermedium strain 229E, a urease-positive strain isolated from the human gastric niche.</title>
        <authorList>
            <person name="Kulkarni G.J."/>
            <person name="Shetty S."/>
            <person name="Dharne M.S."/>
            <person name="Shouche Y.S."/>
        </authorList>
    </citation>
    <scope>NUCLEOTIDE SEQUENCE [LARGE SCALE GENOMIC DNA]</scope>
    <source>
        <strain evidence="6 7">229E</strain>
    </source>
</reference>
<proteinExistence type="predicted"/>
<feature type="domain" description="AprE-like beta-barrel" evidence="5">
    <location>
        <begin position="100"/>
        <end position="194"/>
    </location>
</feature>
<evidence type="ECO:0000256" key="3">
    <source>
        <dbReference type="ARBA" id="ARBA00022989"/>
    </source>
</evidence>
<dbReference type="PATRIC" id="fig|1337887.3.peg.1000"/>
<comment type="caution">
    <text evidence="6">The sequence shown here is derived from an EMBL/GenBank/DDBJ whole genome shotgun (WGS) entry which is preliminary data.</text>
</comment>
<gene>
    <name evidence="6" type="ORF">Q644_13775</name>
</gene>
<dbReference type="Pfam" id="PF26002">
    <property type="entry name" value="Beta-barrel_AprE"/>
    <property type="match status" value="1"/>
</dbReference>
<organism evidence="6 7">
    <name type="scientific">Brucella intermedia 229E</name>
    <dbReference type="NCBI Taxonomy" id="1337887"/>
    <lineage>
        <taxon>Bacteria</taxon>
        <taxon>Pseudomonadati</taxon>
        <taxon>Pseudomonadota</taxon>
        <taxon>Alphaproteobacteria</taxon>
        <taxon>Hyphomicrobiales</taxon>
        <taxon>Brucellaceae</taxon>
        <taxon>Brucella/Ochrobactrum group</taxon>
        <taxon>Brucella</taxon>
    </lineage>
</organism>
<evidence type="ECO:0000256" key="2">
    <source>
        <dbReference type="ARBA" id="ARBA00022692"/>
    </source>
</evidence>
<evidence type="ECO:0000256" key="1">
    <source>
        <dbReference type="ARBA" id="ARBA00004167"/>
    </source>
</evidence>
<accession>U4VAH8</accession>
<dbReference type="AlphaFoldDB" id="U4VAH8"/>
<evidence type="ECO:0000256" key="4">
    <source>
        <dbReference type="ARBA" id="ARBA00023136"/>
    </source>
</evidence>